<reference evidence="3" key="1">
    <citation type="journal article" date="2019" name="Int. J. Syst. Evol. Microbiol.">
        <title>The Global Catalogue of Microorganisms (GCM) 10K type strain sequencing project: providing services to taxonomists for standard genome sequencing and annotation.</title>
        <authorList>
            <consortium name="The Broad Institute Genomics Platform"/>
            <consortium name="The Broad Institute Genome Sequencing Center for Infectious Disease"/>
            <person name="Wu L."/>
            <person name="Ma J."/>
        </authorList>
    </citation>
    <scope>NUCLEOTIDE SEQUENCE [LARGE SCALE GENOMIC DNA]</scope>
    <source>
        <strain evidence="3">CCM 8702</strain>
    </source>
</reference>
<comment type="caution">
    <text evidence="2">The sequence shown here is derived from an EMBL/GenBank/DDBJ whole genome shotgun (WGS) entry which is preliminary data.</text>
</comment>
<keyword evidence="3" id="KW-1185">Reference proteome</keyword>
<evidence type="ECO:0000313" key="2">
    <source>
        <dbReference type="EMBL" id="GGH77524.1"/>
    </source>
</evidence>
<evidence type="ECO:0008006" key="4">
    <source>
        <dbReference type="Google" id="ProtNLM"/>
    </source>
</evidence>
<dbReference type="Proteomes" id="UP000605427">
    <property type="component" value="Unassembled WGS sequence"/>
</dbReference>
<protein>
    <recommendedName>
        <fullName evidence="4">HEAT repeat domain-containing protein</fullName>
    </recommendedName>
</protein>
<dbReference type="RefSeq" id="WP_172247500.1">
    <property type="nucleotide sequence ID" value="NZ_BMDD01000002.1"/>
</dbReference>
<organism evidence="2 3">
    <name type="scientific">Saccharibacillus endophyticus</name>
    <dbReference type="NCBI Taxonomy" id="2060666"/>
    <lineage>
        <taxon>Bacteria</taxon>
        <taxon>Bacillati</taxon>
        <taxon>Bacillota</taxon>
        <taxon>Bacilli</taxon>
        <taxon>Bacillales</taxon>
        <taxon>Paenibacillaceae</taxon>
        <taxon>Saccharibacillus</taxon>
    </lineage>
</organism>
<evidence type="ECO:0000313" key="3">
    <source>
        <dbReference type="Proteomes" id="UP000605427"/>
    </source>
</evidence>
<dbReference type="EMBL" id="BMDD01000002">
    <property type="protein sequence ID" value="GGH77524.1"/>
    <property type="molecule type" value="Genomic_DNA"/>
</dbReference>
<feature type="compositionally biased region" description="Polar residues" evidence="1">
    <location>
        <begin position="178"/>
        <end position="193"/>
    </location>
</feature>
<proteinExistence type="predicted"/>
<evidence type="ECO:0000256" key="1">
    <source>
        <dbReference type="SAM" id="MobiDB-lite"/>
    </source>
</evidence>
<gene>
    <name evidence="2" type="ORF">GCM10007362_21410</name>
</gene>
<sequence length="232" mass="25215">MKLFRISPFVQGRSRMEDFLRDCFVSMGYPGIGNLEHADEAEVSKRLNRVYGYEGTGLRRVLADVNIFVQGMEDGDYVVVSAQGNVWLGDLGDYYYRDDYDSPEEATCHRRGVTWLGVLPESSLNPLLRDFVSQSAGAEGGNMASFPLPVDLAGLELFAAQSPGGTVPGLSSAAEPASSGTPNSAQSAANHSRAQVDEETVREAIAALRDMLRSDDSELRLRAAEALLKYAK</sequence>
<accession>A0ABQ1ZUS7</accession>
<name>A0ABQ1ZUS7_9BACL</name>
<feature type="region of interest" description="Disordered" evidence="1">
    <location>
        <begin position="166"/>
        <end position="199"/>
    </location>
</feature>